<evidence type="ECO:0000313" key="3">
    <source>
        <dbReference type="Proteomes" id="UP000291301"/>
    </source>
</evidence>
<comment type="caution">
    <text evidence="2">The sequence shown here is derived from an EMBL/GenBank/DDBJ whole genome shotgun (WGS) entry which is preliminary data.</text>
</comment>
<feature type="region of interest" description="Disordered" evidence="1">
    <location>
        <begin position="147"/>
        <end position="172"/>
    </location>
</feature>
<dbReference type="OrthoDB" id="8101535at2"/>
<feature type="region of interest" description="Disordered" evidence="1">
    <location>
        <begin position="84"/>
        <end position="132"/>
    </location>
</feature>
<proteinExistence type="predicted"/>
<dbReference type="RefSeq" id="WP_131568395.1">
    <property type="nucleotide sequence ID" value="NZ_JAINFK010000002.1"/>
</dbReference>
<protein>
    <submittedName>
        <fullName evidence="2">Uncharacterized protein</fullName>
    </submittedName>
</protein>
<reference evidence="2 3" key="1">
    <citation type="journal article" date="2015" name="Antonie Van Leeuwenhoek">
        <title>Oricola cellulosilytica gen. nov., sp. nov., a cellulose-degrading bacterium of the family Phyllobacteriaceae isolated from surface seashore water, and emended descriptions of Mesorhizobium loti and Phyllobacterium myrsinacearum.</title>
        <authorList>
            <person name="Hameed A."/>
            <person name="Shahina M."/>
            <person name="Lai W.A."/>
            <person name="Lin S.Y."/>
            <person name="Young L.S."/>
            <person name="Liu Y.C."/>
            <person name="Hsu Y.H."/>
            <person name="Young C.C."/>
        </authorList>
    </citation>
    <scope>NUCLEOTIDE SEQUENCE [LARGE SCALE GENOMIC DNA]</scope>
    <source>
        <strain evidence="2 3">KCTC 52183</strain>
    </source>
</reference>
<evidence type="ECO:0000313" key="2">
    <source>
        <dbReference type="EMBL" id="TCD14406.1"/>
    </source>
</evidence>
<dbReference type="AlphaFoldDB" id="A0A4R0PBH8"/>
<sequence length="303" mass="34040">MGFDWEGSVEHYGDALDAIAARMITMAGILWGRPVETLPRRLYLEILSILRPAEFALRRLIVMAAWKVVPFRELATAKEKTGSGLPLVKEESPQLEDGTSGARQRRACGEELKGGTKTPYAPLPPDEESENRLGKARDFNGLAERTATAKCRKSQDHQSQERGTVPSSGFGHSRNARVPYFPIFDPWKRYGPPFLTEEQIAALNDPNRVPAPPRPVLDPDELVPATTLCRRVRAFANALLNLDHHIDRMACWRARCHLESTRPRRWWPIRPGVPPGYRERPKTLVGETVKDCHILALDALNSS</sequence>
<keyword evidence="3" id="KW-1185">Reference proteome</keyword>
<evidence type="ECO:0000256" key="1">
    <source>
        <dbReference type="SAM" id="MobiDB-lite"/>
    </source>
</evidence>
<gene>
    <name evidence="2" type="ORF">E0D97_10090</name>
</gene>
<organism evidence="2 3">
    <name type="scientific">Oricola cellulosilytica</name>
    <dbReference type="NCBI Taxonomy" id="1429082"/>
    <lineage>
        <taxon>Bacteria</taxon>
        <taxon>Pseudomonadati</taxon>
        <taxon>Pseudomonadota</taxon>
        <taxon>Alphaproteobacteria</taxon>
        <taxon>Hyphomicrobiales</taxon>
        <taxon>Ahrensiaceae</taxon>
        <taxon>Oricola</taxon>
    </lineage>
</organism>
<dbReference type="EMBL" id="SJST01000003">
    <property type="protein sequence ID" value="TCD14406.1"/>
    <property type="molecule type" value="Genomic_DNA"/>
</dbReference>
<name>A0A4R0PBH8_9HYPH</name>
<accession>A0A4R0PBH8</accession>
<dbReference type="Proteomes" id="UP000291301">
    <property type="component" value="Unassembled WGS sequence"/>
</dbReference>